<keyword evidence="1" id="KW-0812">Transmembrane</keyword>
<dbReference type="Proteomes" id="UP000008963">
    <property type="component" value="Chromosome"/>
</dbReference>
<proteinExistence type="predicted"/>
<keyword evidence="3" id="KW-1185">Reference proteome</keyword>
<feature type="transmembrane region" description="Helical" evidence="1">
    <location>
        <begin position="157"/>
        <end position="179"/>
    </location>
</feature>
<feature type="transmembrane region" description="Helical" evidence="1">
    <location>
        <begin position="222"/>
        <end position="242"/>
    </location>
</feature>
<dbReference type="eggNOG" id="COG0382">
    <property type="taxonomic scope" value="Bacteria"/>
</dbReference>
<dbReference type="EMBL" id="FQ312005">
    <property type="protein sequence ID" value="CBW25454.1"/>
    <property type="molecule type" value="Genomic_DNA"/>
</dbReference>
<evidence type="ECO:0000313" key="3">
    <source>
        <dbReference type="Proteomes" id="UP000008963"/>
    </source>
</evidence>
<dbReference type="STRING" id="862908.BMS_0543"/>
<reference evidence="3" key="1">
    <citation type="journal article" date="2013" name="ISME J.">
        <title>A small predatory core genome in the divergent marine Bacteriovorax marinus SJ and the terrestrial Bdellovibrio bacteriovorus.</title>
        <authorList>
            <person name="Crossman L.C."/>
            <person name="Chen H."/>
            <person name="Cerdeno-Tarraga A.M."/>
            <person name="Brooks K."/>
            <person name="Quail M.A."/>
            <person name="Pineiro S.A."/>
            <person name="Hobley L."/>
            <person name="Sockett R.E."/>
            <person name="Bentley S.D."/>
            <person name="Parkhill J."/>
            <person name="Williams H.N."/>
            <person name="Stine O.C."/>
        </authorList>
    </citation>
    <scope>NUCLEOTIDE SEQUENCE [LARGE SCALE GENOMIC DNA]</scope>
    <source>
        <strain evidence="3">ATCC BAA-682 / DSM 15412 / SJ</strain>
    </source>
</reference>
<sequence length="304" mass="34934">MQRYNSSEADREYLEDRRKWLTFFKERFDPLSHLVMIILFISGHFSLVDMKIGVEVILAFVGTVVFFFKLRCFDEIKDLDLDFKINSTRPLPRGLVSVFEVKDMALLCLLLENLIFYSISIKSGVAMSLASLYSLIMYKEFFLGTKFRDKLTTYATAHTLVTILLSLSIFCALLNDSIFNLDFKYYAFSIVSWLLFNIFELGRKTFLASEEKNQVESYSKVWGKMGAVVLVLIHVCLAEYILIEVVGLKSNFSYFYFGSCLGLFIALSALFLIKNEGAGGKIYRGFSSFYIILIYLGVVIERII</sequence>
<dbReference type="Gene3D" id="1.10.357.140">
    <property type="entry name" value="UbiA prenyltransferase"/>
    <property type="match status" value="1"/>
</dbReference>
<feature type="transmembrane region" description="Helical" evidence="1">
    <location>
        <begin position="114"/>
        <end position="136"/>
    </location>
</feature>
<evidence type="ECO:0000256" key="1">
    <source>
        <dbReference type="SAM" id="Phobius"/>
    </source>
</evidence>
<dbReference type="AlphaFoldDB" id="E1X4M4"/>
<name>E1X4M4_HALMS</name>
<dbReference type="InterPro" id="IPR044878">
    <property type="entry name" value="UbiA_sf"/>
</dbReference>
<feature type="transmembrane region" description="Helical" evidence="1">
    <location>
        <begin position="285"/>
        <end position="303"/>
    </location>
</feature>
<feature type="transmembrane region" description="Helical" evidence="1">
    <location>
        <begin position="185"/>
        <end position="202"/>
    </location>
</feature>
<accession>E1X4M4</accession>
<dbReference type="KEGG" id="bmx:BMS_0543"/>
<feature type="transmembrane region" description="Helical" evidence="1">
    <location>
        <begin position="52"/>
        <end position="70"/>
    </location>
</feature>
<evidence type="ECO:0000313" key="2">
    <source>
        <dbReference type="EMBL" id="CBW25454.1"/>
    </source>
</evidence>
<protein>
    <submittedName>
        <fullName evidence="2">Manganese transport membrane protein</fullName>
    </submittedName>
</protein>
<dbReference type="RefSeq" id="WP_014243241.1">
    <property type="nucleotide sequence ID" value="NC_016620.1"/>
</dbReference>
<keyword evidence="1" id="KW-0472">Membrane</keyword>
<dbReference type="PATRIC" id="fig|862908.3.peg.520"/>
<dbReference type="HOGENOM" id="CLU_077484_0_0_7"/>
<organism evidence="2 3">
    <name type="scientific">Halobacteriovorax marinus (strain ATCC BAA-682 / DSM 15412 / SJ)</name>
    <name type="common">Bacteriovorax marinus</name>
    <dbReference type="NCBI Taxonomy" id="862908"/>
    <lineage>
        <taxon>Bacteria</taxon>
        <taxon>Pseudomonadati</taxon>
        <taxon>Bdellovibrionota</taxon>
        <taxon>Bacteriovoracia</taxon>
        <taxon>Bacteriovoracales</taxon>
        <taxon>Halobacteriovoraceae</taxon>
        <taxon>Halobacteriovorax</taxon>
    </lineage>
</organism>
<feature type="transmembrane region" description="Helical" evidence="1">
    <location>
        <begin position="30"/>
        <end position="47"/>
    </location>
</feature>
<dbReference type="OrthoDB" id="6456825at2"/>
<feature type="transmembrane region" description="Helical" evidence="1">
    <location>
        <begin position="254"/>
        <end position="273"/>
    </location>
</feature>
<keyword evidence="1" id="KW-1133">Transmembrane helix</keyword>
<gene>
    <name evidence="2" type="ordered locus">BMS_0543</name>
</gene>